<accession>A0A9E7GZD3</accession>
<gene>
    <name evidence="1" type="ORF">MUK42_12676</name>
</gene>
<organism evidence="1 2">
    <name type="scientific">Musa troglodytarum</name>
    <name type="common">fe'i banana</name>
    <dbReference type="NCBI Taxonomy" id="320322"/>
    <lineage>
        <taxon>Eukaryota</taxon>
        <taxon>Viridiplantae</taxon>
        <taxon>Streptophyta</taxon>
        <taxon>Embryophyta</taxon>
        <taxon>Tracheophyta</taxon>
        <taxon>Spermatophyta</taxon>
        <taxon>Magnoliopsida</taxon>
        <taxon>Liliopsida</taxon>
        <taxon>Zingiberales</taxon>
        <taxon>Musaceae</taxon>
        <taxon>Musa</taxon>
    </lineage>
</organism>
<name>A0A9E7GZD3_9LILI</name>
<keyword evidence="2" id="KW-1185">Reference proteome</keyword>
<dbReference type="Proteomes" id="UP001055439">
    <property type="component" value="Chromosome 8"/>
</dbReference>
<dbReference type="EMBL" id="CP097510">
    <property type="protein sequence ID" value="URE24611.1"/>
    <property type="molecule type" value="Genomic_DNA"/>
</dbReference>
<evidence type="ECO:0000313" key="1">
    <source>
        <dbReference type="EMBL" id="URE24611.1"/>
    </source>
</evidence>
<reference evidence="1" key="1">
    <citation type="submission" date="2022-05" db="EMBL/GenBank/DDBJ databases">
        <title>The Musa troglodytarum L. genome provides insights into the mechanism of non-climacteric behaviour and enrichment of carotenoids.</title>
        <authorList>
            <person name="Wang J."/>
        </authorList>
    </citation>
    <scope>NUCLEOTIDE SEQUENCE</scope>
    <source>
        <tissue evidence="1">Leaf</tissue>
    </source>
</reference>
<sequence>MKRAPGCHELSLALATFAVQAEVKETESPLRPPTRLLVARRGGAVLVIRRFLLRDGGRHRKAVHSR</sequence>
<dbReference type="AlphaFoldDB" id="A0A9E7GZD3"/>
<evidence type="ECO:0000313" key="2">
    <source>
        <dbReference type="Proteomes" id="UP001055439"/>
    </source>
</evidence>
<protein>
    <submittedName>
        <fullName evidence="1">Uncharacterized protein</fullName>
    </submittedName>
</protein>
<proteinExistence type="predicted"/>